<dbReference type="PROSITE" id="PS50005">
    <property type="entry name" value="TPR"/>
    <property type="match status" value="1"/>
</dbReference>
<feature type="DNA-binding region" description="OmpR/PhoB-type" evidence="6">
    <location>
        <begin position="1"/>
        <end position="99"/>
    </location>
</feature>
<dbReference type="Pfam" id="PF13424">
    <property type="entry name" value="TPR_12"/>
    <property type="match status" value="1"/>
</dbReference>
<accession>A0ABX2FBJ0</accession>
<dbReference type="PROSITE" id="PS51755">
    <property type="entry name" value="OMPR_PHOB"/>
    <property type="match status" value="1"/>
</dbReference>
<name>A0ABX2FBJ0_9PSEU</name>
<evidence type="ECO:0000259" key="7">
    <source>
        <dbReference type="PROSITE" id="PS51755"/>
    </source>
</evidence>
<comment type="caution">
    <text evidence="8">The sequence shown here is derived from an EMBL/GenBank/DDBJ whole genome shotgun (WGS) entry which is preliminary data.</text>
</comment>
<dbReference type="Pfam" id="PF03704">
    <property type="entry name" value="BTAD"/>
    <property type="match status" value="1"/>
</dbReference>
<gene>
    <name evidence="8" type="ORF">GC106_59830</name>
</gene>
<comment type="similarity">
    <text evidence="1">Belongs to the AfsR/DnrI/RedD regulatory family.</text>
</comment>
<evidence type="ECO:0000256" key="1">
    <source>
        <dbReference type="ARBA" id="ARBA00005820"/>
    </source>
</evidence>
<dbReference type="CDD" id="cd15831">
    <property type="entry name" value="BTAD"/>
    <property type="match status" value="1"/>
</dbReference>
<dbReference type="InterPro" id="IPR011990">
    <property type="entry name" value="TPR-like_helical_dom_sf"/>
</dbReference>
<proteinExistence type="inferred from homology"/>
<evidence type="ECO:0000256" key="4">
    <source>
        <dbReference type="ARBA" id="ARBA00023163"/>
    </source>
</evidence>
<keyword evidence="2" id="KW-0805">Transcription regulation</keyword>
<dbReference type="Pfam" id="PF00486">
    <property type="entry name" value="Trans_reg_C"/>
    <property type="match status" value="1"/>
</dbReference>
<dbReference type="SMART" id="SM00862">
    <property type="entry name" value="Trans_reg_C"/>
    <property type="match status" value="1"/>
</dbReference>
<organism evidence="8 9">
    <name type="scientific">Kibdelosporangium persicum</name>
    <dbReference type="NCBI Taxonomy" id="2698649"/>
    <lineage>
        <taxon>Bacteria</taxon>
        <taxon>Bacillati</taxon>
        <taxon>Actinomycetota</taxon>
        <taxon>Actinomycetes</taxon>
        <taxon>Pseudonocardiales</taxon>
        <taxon>Pseudonocardiaceae</taxon>
        <taxon>Kibdelosporangium</taxon>
    </lineage>
</organism>
<dbReference type="SUPFAM" id="SSF48452">
    <property type="entry name" value="TPR-like"/>
    <property type="match status" value="2"/>
</dbReference>
<keyword evidence="4" id="KW-0804">Transcription</keyword>
<dbReference type="InterPro" id="IPR036388">
    <property type="entry name" value="WH-like_DNA-bd_sf"/>
</dbReference>
<evidence type="ECO:0000313" key="8">
    <source>
        <dbReference type="EMBL" id="NRN68736.1"/>
    </source>
</evidence>
<dbReference type="RefSeq" id="WP_312873024.1">
    <property type="nucleotide sequence ID" value="NZ_CBCSGW010000068.1"/>
</dbReference>
<dbReference type="SUPFAM" id="SSF46894">
    <property type="entry name" value="C-terminal effector domain of the bipartite response regulators"/>
    <property type="match status" value="1"/>
</dbReference>
<reference evidence="8 9" key="1">
    <citation type="submission" date="2020-01" db="EMBL/GenBank/DDBJ databases">
        <title>Kibdelosporangium persica a novel Actinomycetes from a hot desert in Iran.</title>
        <authorList>
            <person name="Safaei N."/>
            <person name="Zaburannyi N."/>
            <person name="Mueller R."/>
            <person name="Wink J."/>
        </authorList>
    </citation>
    <scope>NUCLEOTIDE SEQUENCE [LARGE SCALE GENOMIC DNA]</scope>
    <source>
        <strain evidence="8 9">4NS15</strain>
    </source>
</reference>
<dbReference type="InterPro" id="IPR019734">
    <property type="entry name" value="TPR_rpt"/>
</dbReference>
<dbReference type="PANTHER" id="PTHR35807">
    <property type="entry name" value="TRANSCRIPTIONAL REGULATOR REDD-RELATED"/>
    <property type="match status" value="1"/>
</dbReference>
<dbReference type="Gene3D" id="1.25.40.10">
    <property type="entry name" value="Tetratricopeptide repeat domain"/>
    <property type="match status" value="3"/>
</dbReference>
<evidence type="ECO:0000256" key="3">
    <source>
        <dbReference type="ARBA" id="ARBA00023125"/>
    </source>
</evidence>
<dbReference type="InterPro" id="IPR001867">
    <property type="entry name" value="OmpR/PhoB-type_DNA-bd"/>
</dbReference>
<dbReference type="Pfam" id="PF13374">
    <property type="entry name" value="TPR_10"/>
    <property type="match status" value="1"/>
</dbReference>
<dbReference type="Proteomes" id="UP000763557">
    <property type="component" value="Unassembled WGS sequence"/>
</dbReference>
<dbReference type="Gene3D" id="3.40.50.300">
    <property type="entry name" value="P-loop containing nucleotide triphosphate hydrolases"/>
    <property type="match status" value="1"/>
</dbReference>
<feature type="repeat" description="TPR" evidence="5">
    <location>
        <begin position="733"/>
        <end position="766"/>
    </location>
</feature>
<keyword evidence="5" id="KW-0802">TPR repeat</keyword>
<protein>
    <submittedName>
        <fullName evidence="8">Transcriptional activator domain</fullName>
    </submittedName>
</protein>
<dbReference type="SUPFAM" id="SSF52540">
    <property type="entry name" value="P-loop containing nucleoside triphosphate hydrolases"/>
    <property type="match status" value="1"/>
</dbReference>
<dbReference type="PANTHER" id="PTHR35807:SF1">
    <property type="entry name" value="TRANSCRIPTIONAL REGULATOR REDD"/>
    <property type="match status" value="1"/>
</dbReference>
<keyword evidence="9" id="KW-1185">Reference proteome</keyword>
<dbReference type="PRINTS" id="PR00364">
    <property type="entry name" value="DISEASERSIST"/>
</dbReference>
<evidence type="ECO:0000256" key="5">
    <source>
        <dbReference type="PROSITE-ProRule" id="PRU00339"/>
    </source>
</evidence>
<dbReference type="InterPro" id="IPR005158">
    <property type="entry name" value="BTAD"/>
</dbReference>
<evidence type="ECO:0000313" key="9">
    <source>
        <dbReference type="Proteomes" id="UP000763557"/>
    </source>
</evidence>
<feature type="domain" description="OmpR/PhoB-type" evidence="7">
    <location>
        <begin position="1"/>
        <end position="99"/>
    </location>
</feature>
<dbReference type="SMART" id="SM01043">
    <property type="entry name" value="BTAD"/>
    <property type="match status" value="1"/>
</dbReference>
<sequence length="946" mass="104200">MRGLVVGMEFRLLGDIQARLDGQEVDVGHIKQRGVLATLLTDANRVVPVEQLIDRVWADHPPLRARETLYGYLYRLRRALSAADDVKISSTPGGYVLSVDVMAVDLHRFRHLVTQARTASSDEQSLVLFDQALGLSSGDAFANLDSPWVNAMRDVLEKQRFAAILERTDLALRSGRHSELLSELFARVAAHPLDERSAGQLMLALYRSGRRTVALDQYQQVRQHLAEEVGVDPGPALQVLHQRILRNDPMLDTASTVDSDIGGALRYTAQAAPMAVVPRQLPIAPAGFVGRVSELAQLDKIALKAGGATVISVISGGGGVGKTWLALNWAHRNVDRFPDGQLYVDLRGFAPSGQPLSPEVAVRGLLNALGVDTRSISADLDALAGLYRSLVAGRRMLILLDNARETSQVVPLLPGSPTCTVLVTSRRLLTGLVTAYSAQLLELDVLTETDARDLLARDIGAERLAAEPDAVNELLDYCGGLALALGIVAARATIQPDVPLAAVAGELRDRTSRLDALNGGELAVNLRAVLSWSQHSLTHQATEVFALLGLAPGPDIRLAAAASLTALPAPQTLSVLRELEHAHLIHRHSTDRYRMHDLIRLHAHEQAHNNLPEATRTTALHRLVDYYLHTACAADRLLAPHRSPIRLDPHTPGTHPHPLPDRPAAMAWFDSEHANLLAAQHAAATQQWHHTVWQMAWALNTFQYRQGLLHDQLVVWQAALDAAVHLPDPTTHTSTHRYLGIAHADLRRHEEAIEHLHQALALAEHHHPTHQVLTHLTLSWAWKQRGDDQRALDHARLALELVRTLDQPVQEARALNAVGWYAAQLGDYDTARSHCQAALTLYHHHHDPDGEATALDSLGYIEHHTGYHHRAIGHYQQALNLYRDLGHTPRMADTLTGLGHPHAALGHHDHARAAWEHALDLYQKQLRTTDAERVRQHLTTLDTRSF</sequence>
<dbReference type="InterPro" id="IPR016032">
    <property type="entry name" value="Sig_transdc_resp-reg_C-effctor"/>
</dbReference>
<dbReference type="Gene3D" id="1.10.10.10">
    <property type="entry name" value="Winged helix-like DNA-binding domain superfamily/Winged helix DNA-binding domain"/>
    <property type="match status" value="1"/>
</dbReference>
<dbReference type="SMART" id="SM00028">
    <property type="entry name" value="TPR"/>
    <property type="match status" value="5"/>
</dbReference>
<dbReference type="InterPro" id="IPR027417">
    <property type="entry name" value="P-loop_NTPase"/>
</dbReference>
<dbReference type="InterPro" id="IPR051677">
    <property type="entry name" value="AfsR-DnrI-RedD_regulator"/>
</dbReference>
<evidence type="ECO:0000256" key="6">
    <source>
        <dbReference type="PROSITE-ProRule" id="PRU01091"/>
    </source>
</evidence>
<keyword evidence="3 6" id="KW-0238">DNA-binding</keyword>
<dbReference type="EMBL" id="JAAATY010000022">
    <property type="protein sequence ID" value="NRN68736.1"/>
    <property type="molecule type" value="Genomic_DNA"/>
</dbReference>
<evidence type="ECO:0000256" key="2">
    <source>
        <dbReference type="ARBA" id="ARBA00023015"/>
    </source>
</evidence>